<proteinExistence type="predicted"/>
<accession>A0A1X0RUZ5</accession>
<dbReference type="AlphaFoldDB" id="A0A1X0RUZ5"/>
<evidence type="ECO:0000313" key="1">
    <source>
        <dbReference type="EMBL" id="ORE15865.1"/>
    </source>
</evidence>
<dbReference type="Proteomes" id="UP000242381">
    <property type="component" value="Unassembled WGS sequence"/>
</dbReference>
<organism evidence="1 2">
    <name type="scientific">Rhizopus microsporus</name>
    <dbReference type="NCBI Taxonomy" id="58291"/>
    <lineage>
        <taxon>Eukaryota</taxon>
        <taxon>Fungi</taxon>
        <taxon>Fungi incertae sedis</taxon>
        <taxon>Mucoromycota</taxon>
        <taxon>Mucoromycotina</taxon>
        <taxon>Mucoromycetes</taxon>
        <taxon>Mucorales</taxon>
        <taxon>Mucorineae</taxon>
        <taxon>Rhizopodaceae</taxon>
        <taxon>Rhizopus</taxon>
    </lineage>
</organism>
<dbReference type="EMBL" id="KV921406">
    <property type="protein sequence ID" value="ORE15865.1"/>
    <property type="molecule type" value="Genomic_DNA"/>
</dbReference>
<protein>
    <submittedName>
        <fullName evidence="1">Uncharacterized protein</fullName>
    </submittedName>
</protein>
<reference evidence="1 2" key="1">
    <citation type="journal article" date="2016" name="Proc. Natl. Acad. Sci. U.S.A.">
        <title>Lipid metabolic changes in an early divergent fungus govern the establishment of a mutualistic symbiosis with endobacteria.</title>
        <authorList>
            <person name="Lastovetsky O.A."/>
            <person name="Gaspar M.L."/>
            <person name="Mondo S.J."/>
            <person name="LaButti K.M."/>
            <person name="Sandor L."/>
            <person name="Grigoriev I.V."/>
            <person name="Henry S.A."/>
            <person name="Pawlowska T.E."/>
        </authorList>
    </citation>
    <scope>NUCLEOTIDE SEQUENCE [LARGE SCALE GENOMIC DNA]</scope>
    <source>
        <strain evidence="1 2">ATCC 11559</strain>
    </source>
</reference>
<name>A0A1X0RUZ5_RHIZD</name>
<gene>
    <name evidence="1" type="ORF">BCV71DRAFT_237148</name>
</gene>
<sequence>MAHYPPPDCISVVVTVKNGRDYVHCVCSSLLNYQHMTFFSWFYYKRKGTLFNFCLSVAHVVPRGNYIAVGLDEVIDTTVCTPLNQANVTSLRVFTLEHMFLETFYRKLPAAMPPTVYPLKLCRQYSAGNAHGRNLVWNRDVNAALNIRSIPVDYVDSNYNIRSRHAAFSRVLEPALSSH</sequence>
<evidence type="ECO:0000313" key="2">
    <source>
        <dbReference type="Proteomes" id="UP000242381"/>
    </source>
</evidence>